<dbReference type="Gene3D" id="3.30.160.70">
    <property type="entry name" value="Methylated DNA-protein cysteine methyltransferase domain"/>
    <property type="match status" value="1"/>
</dbReference>
<dbReference type="NCBIfam" id="TIGR00589">
    <property type="entry name" value="ogt"/>
    <property type="match status" value="1"/>
</dbReference>
<comment type="function">
    <text evidence="9">Involved in the cellular defense against the biological effects of O6-methylguanine (O6-MeG) and O4-methylthymine (O4-MeT) in DNA. Repairs the methylated nucleobase in DNA by stoichiometrically transferring the methyl group to a cysteine residue in the enzyme. This is a suicide reaction: the enzyme is irreversibly inactivated.</text>
</comment>
<dbReference type="PANTHER" id="PTHR10815">
    <property type="entry name" value="METHYLATED-DNA--PROTEIN-CYSTEINE METHYLTRANSFERASE"/>
    <property type="match status" value="1"/>
</dbReference>
<feature type="active site" description="Nucleophile; methyl group acceptor" evidence="9">
    <location>
        <position position="130"/>
    </location>
</feature>
<dbReference type="SUPFAM" id="SSF46767">
    <property type="entry name" value="Methylated DNA-protein cysteine methyltransferase, C-terminal domain"/>
    <property type="match status" value="1"/>
</dbReference>
<proteinExistence type="inferred from homology"/>
<dbReference type="FunFam" id="1.10.10.10:FF:000214">
    <property type="entry name" value="Methylated-DNA--protein-cysteine methyltransferase"/>
    <property type="match status" value="1"/>
</dbReference>
<comment type="miscellaneous">
    <text evidence="9">This enzyme catalyzes only one turnover and therefore is not strictly catalytic. According to one definition, an enzyme is a biocatalyst that acts repeatedly and over many reaction cycles.</text>
</comment>
<dbReference type="InterPro" id="IPR008332">
    <property type="entry name" value="MethylG_MeTrfase_N"/>
</dbReference>
<name>A0AAC8XMC5_9ALTE</name>
<keyword evidence="7 9" id="KW-0234">DNA repair</keyword>
<dbReference type="HAMAP" id="MF_00772">
    <property type="entry name" value="OGT"/>
    <property type="match status" value="1"/>
</dbReference>
<dbReference type="InterPro" id="IPR036217">
    <property type="entry name" value="MethylDNA_cys_MeTrfase_DNAb"/>
</dbReference>
<evidence type="ECO:0000259" key="11">
    <source>
        <dbReference type="Pfam" id="PF02870"/>
    </source>
</evidence>
<dbReference type="Pfam" id="PF02870">
    <property type="entry name" value="Methyltransf_1N"/>
    <property type="match status" value="1"/>
</dbReference>
<keyword evidence="6 9" id="KW-0227">DNA damage</keyword>
<dbReference type="EMBL" id="CP013928">
    <property type="protein sequence ID" value="AMJ80203.1"/>
    <property type="molecule type" value="Genomic_DNA"/>
</dbReference>
<keyword evidence="4 9" id="KW-0489">Methyltransferase</keyword>
<dbReference type="Pfam" id="PF01035">
    <property type="entry name" value="DNA_binding_1"/>
    <property type="match status" value="1"/>
</dbReference>
<dbReference type="Proteomes" id="UP000061468">
    <property type="component" value="Chromosome"/>
</dbReference>
<dbReference type="InterPro" id="IPR014048">
    <property type="entry name" value="MethylDNA_cys_MeTrfase_DNA-bd"/>
</dbReference>
<evidence type="ECO:0000256" key="6">
    <source>
        <dbReference type="ARBA" id="ARBA00022763"/>
    </source>
</evidence>
<dbReference type="GO" id="GO:0003908">
    <property type="term" value="F:methylated-DNA-[protein]-cysteine S-methyltransferase activity"/>
    <property type="evidence" value="ECO:0007669"/>
    <property type="project" value="UniProtKB-UniRule"/>
</dbReference>
<dbReference type="RefSeq" id="WP_015068412.1">
    <property type="nucleotide sequence ID" value="NZ_CP013928.1"/>
</dbReference>
<dbReference type="InterPro" id="IPR036631">
    <property type="entry name" value="MGMT_N_sf"/>
</dbReference>
<dbReference type="GO" id="GO:0006307">
    <property type="term" value="P:DNA alkylation repair"/>
    <property type="evidence" value="ECO:0007669"/>
    <property type="project" value="UniProtKB-UniRule"/>
</dbReference>
<dbReference type="SUPFAM" id="SSF53155">
    <property type="entry name" value="Methylated DNA-protein cysteine methyltransferase domain"/>
    <property type="match status" value="1"/>
</dbReference>
<comment type="subcellular location">
    <subcellularLocation>
        <location evidence="9">Cytoplasm</location>
    </subcellularLocation>
</comment>
<dbReference type="InterPro" id="IPR023546">
    <property type="entry name" value="MGMT"/>
</dbReference>
<comment type="catalytic activity">
    <reaction evidence="8 9">
        <text>a 6-O-methyl-2'-deoxyguanosine in DNA + L-cysteinyl-[protein] = S-methyl-L-cysteinyl-[protein] + a 2'-deoxyguanosine in DNA</text>
        <dbReference type="Rhea" id="RHEA:24000"/>
        <dbReference type="Rhea" id="RHEA-COMP:10131"/>
        <dbReference type="Rhea" id="RHEA-COMP:10132"/>
        <dbReference type="Rhea" id="RHEA-COMP:11367"/>
        <dbReference type="Rhea" id="RHEA-COMP:11368"/>
        <dbReference type="ChEBI" id="CHEBI:29950"/>
        <dbReference type="ChEBI" id="CHEBI:82612"/>
        <dbReference type="ChEBI" id="CHEBI:85445"/>
        <dbReference type="ChEBI" id="CHEBI:85448"/>
        <dbReference type="EC" id="2.1.1.63"/>
    </reaction>
</comment>
<feature type="domain" description="Methylguanine DNA methyltransferase ribonuclease-like" evidence="11">
    <location>
        <begin position="2"/>
        <end position="75"/>
    </location>
</feature>
<evidence type="ECO:0000256" key="8">
    <source>
        <dbReference type="ARBA" id="ARBA00049348"/>
    </source>
</evidence>
<dbReference type="InterPro" id="IPR036388">
    <property type="entry name" value="WH-like_DNA-bd_sf"/>
</dbReference>
<keyword evidence="3 9" id="KW-0963">Cytoplasm</keyword>
<dbReference type="CDD" id="cd06445">
    <property type="entry name" value="ATase"/>
    <property type="match status" value="1"/>
</dbReference>
<evidence type="ECO:0000256" key="1">
    <source>
        <dbReference type="ARBA" id="ARBA00001286"/>
    </source>
</evidence>
<dbReference type="AlphaFoldDB" id="A0AAC8XMC5"/>
<evidence type="ECO:0000256" key="5">
    <source>
        <dbReference type="ARBA" id="ARBA00022679"/>
    </source>
</evidence>
<gene>
    <name evidence="12" type="ORF">AV942_18880</name>
</gene>
<dbReference type="GO" id="GO:0005737">
    <property type="term" value="C:cytoplasm"/>
    <property type="evidence" value="ECO:0007669"/>
    <property type="project" value="UniProtKB-SubCell"/>
</dbReference>
<comment type="similarity">
    <text evidence="2 9">Belongs to the MGMT family.</text>
</comment>
<accession>A0AAC8XMC5</accession>
<organism evidence="12 13">
    <name type="scientific">Alteromonas mediterranea</name>
    <dbReference type="NCBI Taxonomy" id="314275"/>
    <lineage>
        <taxon>Bacteria</taxon>
        <taxon>Pseudomonadati</taxon>
        <taxon>Pseudomonadota</taxon>
        <taxon>Gammaproteobacteria</taxon>
        <taxon>Alteromonadales</taxon>
        <taxon>Alteromonadaceae</taxon>
        <taxon>Alteromonas/Salinimonas group</taxon>
        <taxon>Alteromonas</taxon>
    </lineage>
</organism>
<reference evidence="12 13" key="1">
    <citation type="submission" date="2015-12" db="EMBL/GenBank/DDBJ databases">
        <title>Intraspecies pangenome expansion in the marine bacterium Alteromonas.</title>
        <authorList>
            <person name="Lopez-Perez M."/>
            <person name="Rodriguez-Valera F."/>
        </authorList>
    </citation>
    <scope>NUCLEOTIDE SEQUENCE [LARGE SCALE GENOMIC DNA]</scope>
    <source>
        <strain evidence="12 13">UM8</strain>
    </source>
</reference>
<evidence type="ECO:0000256" key="3">
    <source>
        <dbReference type="ARBA" id="ARBA00022490"/>
    </source>
</evidence>
<protein>
    <recommendedName>
        <fullName evidence="9">Methylated-DNA--protein-cysteine methyltransferase</fullName>
        <ecNumber evidence="9">2.1.1.63</ecNumber>
    </recommendedName>
    <alternativeName>
        <fullName evidence="9">6-O-methylguanine-DNA methyltransferase</fullName>
        <shortName evidence="9">MGMT</shortName>
    </alternativeName>
    <alternativeName>
        <fullName evidence="9">O-6-methylguanine-DNA-alkyltransferase</fullName>
    </alternativeName>
</protein>
<dbReference type="PROSITE" id="PS00374">
    <property type="entry name" value="MGMT"/>
    <property type="match status" value="1"/>
</dbReference>
<evidence type="ECO:0000256" key="2">
    <source>
        <dbReference type="ARBA" id="ARBA00008711"/>
    </source>
</evidence>
<feature type="domain" description="Methylated-DNA-[protein]-cysteine S-methyltransferase DNA binding" evidence="10">
    <location>
        <begin position="79"/>
        <end position="159"/>
    </location>
</feature>
<dbReference type="GO" id="GO:0032259">
    <property type="term" value="P:methylation"/>
    <property type="evidence" value="ECO:0007669"/>
    <property type="project" value="UniProtKB-KW"/>
</dbReference>
<keyword evidence="5 9" id="KW-0808">Transferase</keyword>
<dbReference type="EC" id="2.1.1.63" evidence="9"/>
<evidence type="ECO:0000256" key="7">
    <source>
        <dbReference type="ARBA" id="ARBA00023204"/>
    </source>
</evidence>
<evidence type="ECO:0000313" key="12">
    <source>
        <dbReference type="EMBL" id="AMJ80203.1"/>
    </source>
</evidence>
<dbReference type="InterPro" id="IPR001497">
    <property type="entry name" value="MethylDNA_cys_MeTrfase_AS"/>
</dbReference>
<evidence type="ECO:0000256" key="4">
    <source>
        <dbReference type="ARBA" id="ARBA00022603"/>
    </source>
</evidence>
<dbReference type="PANTHER" id="PTHR10815:SF13">
    <property type="entry name" value="METHYLATED-DNA--PROTEIN-CYSTEINE METHYLTRANSFERASE"/>
    <property type="match status" value="1"/>
</dbReference>
<evidence type="ECO:0000313" key="13">
    <source>
        <dbReference type="Proteomes" id="UP000061468"/>
    </source>
</evidence>
<sequence length="164" mass="17784">MIYTASIKSPQGLVEVCANNKGVTSIAFINDDANLLAPDVKEAEQQTNDITTEACRQLAAYFNKKLKDFDLPLDPKGTAFQQRVWTALLQVQYGDTASYLDIAKTIGNPKAVRAVGMANGRNPIAIVVPCHRIIGSNKTLTGYAGGLSRKQYLLNLEGAQGVLW</sequence>
<dbReference type="Gene3D" id="1.10.10.10">
    <property type="entry name" value="Winged helix-like DNA-binding domain superfamily/Winged helix DNA-binding domain"/>
    <property type="match status" value="1"/>
</dbReference>
<comment type="catalytic activity">
    <reaction evidence="1 9">
        <text>a 4-O-methyl-thymidine in DNA + L-cysteinyl-[protein] = a thymidine in DNA + S-methyl-L-cysteinyl-[protein]</text>
        <dbReference type="Rhea" id="RHEA:53428"/>
        <dbReference type="Rhea" id="RHEA-COMP:10131"/>
        <dbReference type="Rhea" id="RHEA-COMP:10132"/>
        <dbReference type="Rhea" id="RHEA-COMP:13555"/>
        <dbReference type="Rhea" id="RHEA-COMP:13556"/>
        <dbReference type="ChEBI" id="CHEBI:29950"/>
        <dbReference type="ChEBI" id="CHEBI:82612"/>
        <dbReference type="ChEBI" id="CHEBI:137386"/>
        <dbReference type="ChEBI" id="CHEBI:137387"/>
        <dbReference type="EC" id="2.1.1.63"/>
    </reaction>
</comment>
<evidence type="ECO:0000259" key="10">
    <source>
        <dbReference type="Pfam" id="PF01035"/>
    </source>
</evidence>
<evidence type="ECO:0000256" key="9">
    <source>
        <dbReference type="HAMAP-Rule" id="MF_00772"/>
    </source>
</evidence>